<reference evidence="1 2" key="1">
    <citation type="submission" date="2021-06" db="EMBL/GenBank/DDBJ databases">
        <title>Caerostris extrusa draft genome.</title>
        <authorList>
            <person name="Kono N."/>
            <person name="Arakawa K."/>
        </authorList>
    </citation>
    <scope>NUCLEOTIDE SEQUENCE [LARGE SCALE GENOMIC DNA]</scope>
</reference>
<evidence type="ECO:0000313" key="1">
    <source>
        <dbReference type="EMBL" id="GIY54124.1"/>
    </source>
</evidence>
<proteinExistence type="predicted"/>
<comment type="caution">
    <text evidence="1">The sequence shown here is derived from an EMBL/GenBank/DDBJ whole genome shotgun (WGS) entry which is preliminary data.</text>
</comment>
<keyword evidence="2" id="KW-1185">Reference proteome</keyword>
<gene>
    <name evidence="1" type="ORF">CEXT_742621</name>
</gene>
<protein>
    <submittedName>
        <fullName evidence="1">Uncharacterized protein</fullName>
    </submittedName>
</protein>
<sequence>MLLRQMALFQWRYPSLPFETASRPASQSTLSGEPFTAKNVRANQMGFRNLSKLSFPYRGYNSLESVRAVVKRIFDEKDRGRELYVAVKGDEIKDFFVSCGLPVCEMKRDVLGDSAPKYTDFGGTVTTSPSFVQQTTSWR</sequence>
<accession>A0AAV4U8I0</accession>
<name>A0AAV4U8I0_CAEEX</name>
<dbReference type="AlphaFoldDB" id="A0AAV4U8I0"/>
<organism evidence="1 2">
    <name type="scientific">Caerostris extrusa</name>
    <name type="common">Bark spider</name>
    <name type="synonym">Caerostris bankana</name>
    <dbReference type="NCBI Taxonomy" id="172846"/>
    <lineage>
        <taxon>Eukaryota</taxon>
        <taxon>Metazoa</taxon>
        <taxon>Ecdysozoa</taxon>
        <taxon>Arthropoda</taxon>
        <taxon>Chelicerata</taxon>
        <taxon>Arachnida</taxon>
        <taxon>Araneae</taxon>
        <taxon>Araneomorphae</taxon>
        <taxon>Entelegynae</taxon>
        <taxon>Araneoidea</taxon>
        <taxon>Araneidae</taxon>
        <taxon>Caerostris</taxon>
    </lineage>
</organism>
<dbReference type="Proteomes" id="UP001054945">
    <property type="component" value="Unassembled WGS sequence"/>
</dbReference>
<evidence type="ECO:0000313" key="2">
    <source>
        <dbReference type="Proteomes" id="UP001054945"/>
    </source>
</evidence>
<dbReference type="EMBL" id="BPLR01012474">
    <property type="protein sequence ID" value="GIY54124.1"/>
    <property type="molecule type" value="Genomic_DNA"/>
</dbReference>